<dbReference type="CDD" id="cd24008">
    <property type="entry name" value="ASKHA_NBD_GLK"/>
    <property type="match status" value="1"/>
</dbReference>
<name>A0A7X0EUA1_9PSED</name>
<dbReference type="PANTHER" id="PTHR47363:SF1">
    <property type="entry name" value="GLUCOKINASE"/>
    <property type="match status" value="1"/>
</dbReference>
<sequence>MSEARMIILAADIGGTQARLLLAEAQGSQWQPVRQAVLPSQAFASLEELLTQFLEPGEQPHSACLALAGPIHQQQVQLTNLPWQVDAGELSRQLHIPRLQLLNDFAAQAHGLPLLPDTALCTLQQGTSHHGTRALLGAGTGLGMALLAGSAEQPQVMASQGGHADFAPADEQQIELLQFLRRHYPRVSLELLLCGRGLSRLYAFFTAQAADHPELPDARQISQLAELGDAPAQQSLQLFARLLGSAAGNLALTSLAEGGVYLCGGIAPKILPYLQQPVVLQAFVDKPPMHELLTGIGLHVVLDELLGLRGAVQVALQLARRH</sequence>
<dbReference type="EMBL" id="JACHLL010000003">
    <property type="protein sequence ID" value="MBB6341914.1"/>
    <property type="molecule type" value="Genomic_DNA"/>
</dbReference>
<gene>
    <name evidence="3" type="primary">glk</name>
    <name evidence="5" type="ORF">HNP49_002082</name>
</gene>
<dbReference type="GO" id="GO:0005536">
    <property type="term" value="F:D-glucose binding"/>
    <property type="evidence" value="ECO:0007669"/>
    <property type="project" value="InterPro"/>
</dbReference>
<dbReference type="InterPro" id="IPR043129">
    <property type="entry name" value="ATPase_NBD"/>
</dbReference>
<dbReference type="SUPFAM" id="SSF53067">
    <property type="entry name" value="Actin-like ATPase domain"/>
    <property type="match status" value="1"/>
</dbReference>
<dbReference type="Gene3D" id="3.30.420.40">
    <property type="match status" value="1"/>
</dbReference>
<evidence type="ECO:0000313" key="6">
    <source>
        <dbReference type="Proteomes" id="UP000557193"/>
    </source>
</evidence>
<comment type="caution">
    <text evidence="5">The sequence shown here is derived from an EMBL/GenBank/DDBJ whole genome shotgun (WGS) entry which is preliminary data.</text>
</comment>
<dbReference type="Gene3D" id="3.40.367.20">
    <property type="match status" value="1"/>
</dbReference>
<comment type="similarity">
    <text evidence="3 4">Belongs to the bacterial glucokinase family.</text>
</comment>
<keyword evidence="3" id="KW-0324">Glycolysis</keyword>
<dbReference type="GO" id="GO:0006096">
    <property type="term" value="P:glycolytic process"/>
    <property type="evidence" value="ECO:0007669"/>
    <property type="project" value="UniProtKB-UniRule"/>
</dbReference>
<dbReference type="InterPro" id="IPR003836">
    <property type="entry name" value="Glucokinase"/>
</dbReference>
<dbReference type="GO" id="GO:0005737">
    <property type="term" value="C:cytoplasm"/>
    <property type="evidence" value="ECO:0007669"/>
    <property type="project" value="UniProtKB-SubCell"/>
</dbReference>
<comment type="catalytic activity">
    <reaction evidence="3">
        <text>D-glucose + ATP = D-glucose 6-phosphate + ADP + H(+)</text>
        <dbReference type="Rhea" id="RHEA:17825"/>
        <dbReference type="ChEBI" id="CHEBI:4167"/>
        <dbReference type="ChEBI" id="CHEBI:15378"/>
        <dbReference type="ChEBI" id="CHEBI:30616"/>
        <dbReference type="ChEBI" id="CHEBI:61548"/>
        <dbReference type="ChEBI" id="CHEBI:456216"/>
        <dbReference type="EC" id="2.7.1.2"/>
    </reaction>
</comment>
<feature type="binding site" evidence="3">
    <location>
        <begin position="11"/>
        <end position="16"/>
    </location>
    <ligand>
        <name>ATP</name>
        <dbReference type="ChEBI" id="CHEBI:30616"/>
    </ligand>
</feature>
<dbReference type="AlphaFoldDB" id="A0A7X0EUA1"/>
<keyword evidence="3" id="KW-0067">ATP-binding</keyword>
<dbReference type="NCBIfam" id="TIGR00749">
    <property type="entry name" value="glk"/>
    <property type="match status" value="1"/>
</dbReference>
<evidence type="ECO:0000256" key="1">
    <source>
        <dbReference type="ARBA" id="ARBA00022679"/>
    </source>
</evidence>
<keyword evidence="3" id="KW-0963">Cytoplasm</keyword>
<keyword evidence="2 3" id="KW-0418">Kinase</keyword>
<keyword evidence="1 3" id="KW-0808">Transferase</keyword>
<protein>
    <recommendedName>
        <fullName evidence="3">Glucokinase</fullName>
        <ecNumber evidence="3">2.7.1.2</ecNumber>
    </recommendedName>
    <alternativeName>
        <fullName evidence="3">Glucose kinase</fullName>
    </alternativeName>
</protein>
<evidence type="ECO:0000256" key="2">
    <source>
        <dbReference type="ARBA" id="ARBA00022777"/>
    </source>
</evidence>
<dbReference type="PANTHER" id="PTHR47363">
    <property type="entry name" value="GLUCOKINASE"/>
    <property type="match status" value="1"/>
</dbReference>
<dbReference type="EC" id="2.7.1.2" evidence="3"/>
<dbReference type="GO" id="GO:0005524">
    <property type="term" value="F:ATP binding"/>
    <property type="evidence" value="ECO:0007669"/>
    <property type="project" value="UniProtKB-UniRule"/>
</dbReference>
<accession>A0A7X0EUA1</accession>
<dbReference type="Proteomes" id="UP000557193">
    <property type="component" value="Unassembled WGS sequence"/>
</dbReference>
<keyword evidence="3" id="KW-0547">Nucleotide-binding</keyword>
<dbReference type="HAMAP" id="MF_00524">
    <property type="entry name" value="Glucokinase"/>
    <property type="match status" value="1"/>
</dbReference>
<keyword evidence="6" id="KW-1185">Reference proteome</keyword>
<evidence type="ECO:0000256" key="3">
    <source>
        <dbReference type="HAMAP-Rule" id="MF_00524"/>
    </source>
</evidence>
<reference evidence="5 6" key="1">
    <citation type="submission" date="2020-08" db="EMBL/GenBank/DDBJ databases">
        <title>Functional genomics of gut bacteria from endangered species of beetles.</title>
        <authorList>
            <person name="Carlos-Shanley C."/>
        </authorList>
    </citation>
    <scope>NUCLEOTIDE SEQUENCE [LARGE SCALE GENOMIC DNA]</scope>
    <source>
        <strain evidence="5 6">S00202</strain>
    </source>
</reference>
<evidence type="ECO:0000256" key="4">
    <source>
        <dbReference type="RuleBase" id="RU004046"/>
    </source>
</evidence>
<comment type="subcellular location">
    <subcellularLocation>
        <location evidence="3">Cytoplasm</location>
    </subcellularLocation>
</comment>
<proteinExistence type="inferred from homology"/>
<dbReference type="GO" id="GO:0004340">
    <property type="term" value="F:glucokinase activity"/>
    <property type="evidence" value="ECO:0007669"/>
    <property type="project" value="UniProtKB-UniRule"/>
</dbReference>
<dbReference type="RefSeq" id="WP_184683012.1">
    <property type="nucleotide sequence ID" value="NZ_JACHLL010000003.1"/>
</dbReference>
<evidence type="ECO:0000313" key="5">
    <source>
        <dbReference type="EMBL" id="MBB6341914.1"/>
    </source>
</evidence>
<organism evidence="5 6">
    <name type="scientific">Pseudomonas fluvialis</name>
    <dbReference type="NCBI Taxonomy" id="1793966"/>
    <lineage>
        <taxon>Bacteria</taxon>
        <taxon>Pseudomonadati</taxon>
        <taxon>Pseudomonadota</taxon>
        <taxon>Gammaproteobacteria</taxon>
        <taxon>Pseudomonadales</taxon>
        <taxon>Pseudomonadaceae</taxon>
        <taxon>Pseudomonas</taxon>
    </lineage>
</organism>
<dbReference type="Pfam" id="PF02685">
    <property type="entry name" value="Glucokinase"/>
    <property type="match status" value="1"/>
</dbReference>